<dbReference type="CDD" id="cd02249">
    <property type="entry name" value="ZZ"/>
    <property type="match status" value="1"/>
</dbReference>
<dbReference type="CDD" id="cd14947">
    <property type="entry name" value="NBR1_like"/>
    <property type="match status" value="1"/>
</dbReference>
<dbReference type="EMBL" id="KV427614">
    <property type="protein sequence ID" value="KZT08655.1"/>
    <property type="molecule type" value="Genomic_DNA"/>
</dbReference>
<feature type="domain" description="ZZ-type" evidence="8">
    <location>
        <begin position="709"/>
        <end position="764"/>
    </location>
</feature>
<gene>
    <name evidence="9" type="ORF">LAESUDRAFT_723544</name>
</gene>
<keyword evidence="10" id="KW-1185">Reference proteome</keyword>
<accession>A0A165F9Y4</accession>
<dbReference type="GO" id="GO:0005776">
    <property type="term" value="C:autophagosome"/>
    <property type="evidence" value="ECO:0007669"/>
    <property type="project" value="UniProtKB-SubCell"/>
</dbReference>
<feature type="domain" description="ZZ-type" evidence="8">
    <location>
        <begin position="808"/>
        <end position="860"/>
    </location>
</feature>
<protein>
    <recommendedName>
        <fullName evidence="8">ZZ-type domain-containing protein</fullName>
    </recommendedName>
</protein>
<feature type="compositionally biased region" description="Pro residues" evidence="7">
    <location>
        <begin position="174"/>
        <end position="183"/>
    </location>
</feature>
<feature type="region of interest" description="Disordered" evidence="7">
    <location>
        <begin position="1078"/>
        <end position="1133"/>
    </location>
</feature>
<dbReference type="SUPFAM" id="SSF57850">
    <property type="entry name" value="RING/U-box"/>
    <property type="match status" value="5"/>
</dbReference>
<name>A0A165F9Y4_9APHY</name>
<evidence type="ECO:0000256" key="4">
    <source>
        <dbReference type="ARBA" id="ARBA00022833"/>
    </source>
</evidence>
<keyword evidence="3 6" id="KW-0863">Zinc-finger</keyword>
<dbReference type="GO" id="GO:0031410">
    <property type="term" value="C:cytoplasmic vesicle"/>
    <property type="evidence" value="ECO:0007669"/>
    <property type="project" value="UniProtKB-KW"/>
</dbReference>
<dbReference type="RefSeq" id="XP_040766395.1">
    <property type="nucleotide sequence ID" value="XM_040908437.1"/>
</dbReference>
<feature type="region of interest" description="Disordered" evidence="7">
    <location>
        <begin position="1184"/>
        <end position="1203"/>
    </location>
</feature>
<dbReference type="PROSITE" id="PS50135">
    <property type="entry name" value="ZF_ZZ_2"/>
    <property type="match status" value="4"/>
</dbReference>
<dbReference type="Pfam" id="PF00569">
    <property type="entry name" value="ZZ"/>
    <property type="match status" value="5"/>
</dbReference>
<evidence type="ECO:0000256" key="5">
    <source>
        <dbReference type="ARBA" id="ARBA00023329"/>
    </source>
</evidence>
<organism evidence="9 10">
    <name type="scientific">Laetiporus sulphureus 93-53</name>
    <dbReference type="NCBI Taxonomy" id="1314785"/>
    <lineage>
        <taxon>Eukaryota</taxon>
        <taxon>Fungi</taxon>
        <taxon>Dikarya</taxon>
        <taxon>Basidiomycota</taxon>
        <taxon>Agaricomycotina</taxon>
        <taxon>Agaricomycetes</taxon>
        <taxon>Polyporales</taxon>
        <taxon>Laetiporus</taxon>
    </lineage>
</organism>
<dbReference type="CDD" id="cd02338">
    <property type="entry name" value="ZZ_PCMF_like"/>
    <property type="match status" value="1"/>
</dbReference>
<keyword evidence="2" id="KW-0479">Metal-binding</keyword>
<dbReference type="InParanoid" id="A0A165F9Y4"/>
<dbReference type="Proteomes" id="UP000076871">
    <property type="component" value="Unassembled WGS sequence"/>
</dbReference>
<feature type="region of interest" description="Disordered" evidence="7">
    <location>
        <begin position="1416"/>
        <end position="1462"/>
    </location>
</feature>
<dbReference type="InterPro" id="IPR000433">
    <property type="entry name" value="Znf_ZZ"/>
</dbReference>
<evidence type="ECO:0000259" key="8">
    <source>
        <dbReference type="PROSITE" id="PS50135"/>
    </source>
</evidence>
<feature type="compositionally biased region" description="Basic and acidic residues" evidence="7">
    <location>
        <begin position="148"/>
        <end position="163"/>
    </location>
</feature>
<feature type="compositionally biased region" description="Polar residues" evidence="7">
    <location>
        <begin position="1100"/>
        <end position="1110"/>
    </location>
</feature>
<dbReference type="FunFam" id="2.60.40.10:FF:000199">
    <property type="entry name" value="next to BRCA1 gene 1 protein-like"/>
    <property type="match status" value="1"/>
</dbReference>
<dbReference type="PROSITE" id="PS01357">
    <property type="entry name" value="ZF_ZZ_1"/>
    <property type="match status" value="2"/>
</dbReference>
<evidence type="ECO:0000256" key="7">
    <source>
        <dbReference type="SAM" id="MobiDB-lite"/>
    </source>
</evidence>
<feature type="compositionally biased region" description="Polar residues" evidence="7">
    <location>
        <begin position="1420"/>
        <end position="1431"/>
    </location>
</feature>
<dbReference type="GeneID" id="63825466"/>
<comment type="subcellular location">
    <subcellularLocation>
        <location evidence="1">Cytoplasmic vesicle</location>
        <location evidence="1">Autophagosome</location>
    </subcellularLocation>
</comment>
<evidence type="ECO:0000256" key="3">
    <source>
        <dbReference type="ARBA" id="ARBA00022771"/>
    </source>
</evidence>
<dbReference type="Gene3D" id="3.30.60.90">
    <property type="match status" value="5"/>
</dbReference>
<proteinExistence type="predicted"/>
<dbReference type="STRING" id="1314785.A0A165F9Y4"/>
<feature type="region of interest" description="Disordered" evidence="7">
    <location>
        <begin position="123"/>
        <end position="215"/>
    </location>
</feature>
<dbReference type="SMART" id="SM00291">
    <property type="entry name" value="ZnF_ZZ"/>
    <property type="match status" value="5"/>
</dbReference>
<sequence>MFTVKATYRNETRKFTFPESSFPSYEQLFHQLYRVFPISHSFYLSRLLFNPNNHTTSRILIGVEAHSAEQYNSHIAPYQGLAWPGALLKFSVFDETPHKSPATTSANRLSMLSTVESEYTSASSSQGATLGSTATLVDVPQVGSRTRRREERRQLLERLREGTTNRSGASTIVPPSPPRSPPRSPRRTSPAQQSSRPLPRRPSSGGAGSSRTARPSLFDLLIQENVAPERKPAMDESARPSLFDLLQQESPRVRDLEVVEPVCSYRGSLSDISFPEQPSSVRVPSPEENRRPAAGQAFVAPAEWSPPIIPVPPVLFDANATVNEHPSPCIRTPLCVPSPPPAWLFARSPSPIRGSSEIPQARDPTSCCSVSQGKADVKAIVENFMIDLDHSMKTAFGADWNVNMQHLETHSARGSPTLPGGCGATWVPPPPPPPPGLFPSSNAGGLFPSSNAYQPKYFPPPPPPPASFPPGFFPYYTTHVLEPQGAPHRHLPTPPPAINALPPLPPPPMFGNPQDAMKSTFCSQFVPASSLPRAISRTGSAYSSPAVENRQVQERIIIHRGITCDSCNERNFSGMRYKCLNCEDFDLCSKCMSSPDAVRQHDDRHTFLPISAPDDIKHLTHHGVVCDVCLKRNFIGTRHKCLDCDEYDLCTACMSSPELRKRHDLSHRFFPIYKPSDISAFSHAREEIAPSAEVATPASETPRMALPVHRNVRCDACNGEVVGVRHKCLDCADFDLCTSCIEKPGVREQHHPSHQFFMIDKPGEVIVHYVFDGQGERESNEASTRTVATEQAIPTATEAPKGVIEPVAHSAECNMCDSRIIGDRYKCLNCPDFDTCSSCFQITKEQHPHHGFVLIRKPEDLFVRNALGKDVLYNAVCNVCGSRIAGVRYKCMSPSCLDFDLCQDCEALPFPAHPLAHPLLKMKTADTLVPLVHKPLQMVSKATEVTDEVGRSLSYASTQQSPVDEGEEEARRLRLQTIRDALDQLAIFNTQTAPAMMPLEELETAKPDQSPLMRDLSEINVDEAESAKDETPATSLLHNFKIPSSGLLSPTNDEAMASLDRSSVRTLASIIKAKYPENQSTSVGQSVASSSESLIDLDEPSNTQNAQAGNSVPGGVMTPLEAGASTPASVPRLGPVNNEWRELWPELTTMLKHLLQPPTPNGVPNLTREEGMPGGMVVEESKTDESVQAKPEDEYPSAAVEGSTLGGEPLLCRPLGPRASDRLENVRSNVQRVSDYFTASSAGDSEGHSAEPSLQASIGLQPLHATFVSDGNIPDGQIFPPGAEFVKSWRMANQGSRDWPESTELVFVAGDRMAPHGNSPRKVKVGAVKAGEEVEIVAGEMKAPETPGKYVSYWRLSDGEGNQFGHSVWVDIAVAEITMAMSTLSTEDSSLASSSVIMPHSAQDRDVMPDAAAIRERAGTVSSVPTTSLTIPSGPPSEDGSSESSASLVDAPASSVSEEDEVAYELSRSQIAPAARQQEIEYVMLYDSSESEEEPEREEERK</sequence>
<evidence type="ECO:0000313" key="10">
    <source>
        <dbReference type="Proteomes" id="UP000076871"/>
    </source>
</evidence>
<dbReference type="PANTHER" id="PTHR20930:SF0">
    <property type="entry name" value="PROTEIN ILRUN"/>
    <property type="match status" value="1"/>
</dbReference>
<dbReference type="GO" id="GO:0008270">
    <property type="term" value="F:zinc ion binding"/>
    <property type="evidence" value="ECO:0007669"/>
    <property type="project" value="UniProtKB-KW"/>
</dbReference>
<feature type="domain" description="ZZ-type" evidence="8">
    <location>
        <begin position="621"/>
        <end position="677"/>
    </location>
</feature>
<evidence type="ECO:0000256" key="1">
    <source>
        <dbReference type="ARBA" id="ARBA00004419"/>
    </source>
</evidence>
<feature type="compositionally biased region" description="Low complexity" evidence="7">
    <location>
        <begin position="187"/>
        <end position="215"/>
    </location>
</feature>
<feature type="compositionally biased region" description="Low complexity" evidence="7">
    <location>
        <begin position="1079"/>
        <end position="1093"/>
    </location>
</feature>
<dbReference type="PANTHER" id="PTHR20930">
    <property type="entry name" value="OVARIAN CARCINOMA ANTIGEN CA125-RELATED"/>
    <property type="match status" value="1"/>
</dbReference>
<dbReference type="Pfam" id="PF16158">
    <property type="entry name" value="N_BRCA1_IG"/>
    <property type="match status" value="1"/>
</dbReference>
<reference evidence="9 10" key="1">
    <citation type="journal article" date="2016" name="Mol. Biol. Evol.">
        <title>Comparative Genomics of Early-Diverging Mushroom-Forming Fungi Provides Insights into the Origins of Lignocellulose Decay Capabilities.</title>
        <authorList>
            <person name="Nagy L.G."/>
            <person name="Riley R."/>
            <person name="Tritt A."/>
            <person name="Adam C."/>
            <person name="Daum C."/>
            <person name="Floudas D."/>
            <person name="Sun H."/>
            <person name="Yadav J.S."/>
            <person name="Pangilinan J."/>
            <person name="Larsson K.H."/>
            <person name="Matsuura K."/>
            <person name="Barry K."/>
            <person name="Labutti K."/>
            <person name="Kuo R."/>
            <person name="Ohm R.A."/>
            <person name="Bhattacharya S.S."/>
            <person name="Shirouzu T."/>
            <person name="Yoshinaga Y."/>
            <person name="Martin F.M."/>
            <person name="Grigoriev I.V."/>
            <person name="Hibbett D.S."/>
        </authorList>
    </citation>
    <scope>NUCLEOTIDE SEQUENCE [LARGE SCALE GENOMIC DNA]</scope>
    <source>
        <strain evidence="9 10">93-53</strain>
    </source>
</reference>
<keyword evidence="4" id="KW-0862">Zinc</keyword>
<keyword evidence="5" id="KW-0968">Cytoplasmic vesicle</keyword>
<dbReference type="InterPro" id="IPR013783">
    <property type="entry name" value="Ig-like_fold"/>
</dbReference>
<feature type="domain" description="ZZ-type" evidence="8">
    <location>
        <begin position="559"/>
        <end position="615"/>
    </location>
</feature>
<feature type="compositionally biased region" description="Low complexity" evidence="7">
    <location>
        <begin position="1436"/>
        <end position="1452"/>
    </location>
</feature>
<dbReference type="Gene3D" id="2.60.40.10">
    <property type="entry name" value="Immunoglobulins"/>
    <property type="match status" value="1"/>
</dbReference>
<evidence type="ECO:0000256" key="6">
    <source>
        <dbReference type="PROSITE-ProRule" id="PRU00228"/>
    </source>
</evidence>
<dbReference type="CDD" id="cd02340">
    <property type="entry name" value="ZZ_NBR1_like"/>
    <property type="match status" value="3"/>
</dbReference>
<feature type="compositionally biased region" description="Basic and acidic residues" evidence="7">
    <location>
        <begin position="1184"/>
        <end position="1193"/>
    </location>
</feature>
<dbReference type="InterPro" id="IPR032350">
    <property type="entry name" value="Nbr1_FW"/>
</dbReference>
<evidence type="ECO:0000313" key="9">
    <source>
        <dbReference type="EMBL" id="KZT08655.1"/>
    </source>
</evidence>
<dbReference type="InterPro" id="IPR043145">
    <property type="entry name" value="Znf_ZZ_sf"/>
</dbReference>
<dbReference type="OrthoDB" id="661148at2759"/>
<evidence type="ECO:0000256" key="2">
    <source>
        <dbReference type="ARBA" id="ARBA00022723"/>
    </source>
</evidence>
<feature type="compositionally biased region" description="Polar residues" evidence="7">
    <location>
        <begin position="123"/>
        <end position="135"/>
    </location>
</feature>